<protein>
    <recommendedName>
        <fullName evidence="1">N-acetyltransferase domain-containing protein</fullName>
    </recommendedName>
</protein>
<dbReference type="AlphaFoldDB" id="A0A261Y6A9"/>
<name>A0A261Y6A9_9FUNG</name>
<proteinExistence type="predicted"/>
<dbReference type="InterPro" id="IPR000182">
    <property type="entry name" value="GNAT_dom"/>
</dbReference>
<comment type="caution">
    <text evidence="2">The sequence shown here is derived from an EMBL/GenBank/DDBJ whole genome shotgun (WGS) entry which is preliminary data.</text>
</comment>
<gene>
    <name evidence="2" type="ORF">BZG36_01100</name>
</gene>
<dbReference type="Proteomes" id="UP000242875">
    <property type="component" value="Unassembled WGS sequence"/>
</dbReference>
<dbReference type="Gene3D" id="3.40.630.30">
    <property type="match status" value="1"/>
</dbReference>
<keyword evidence="3" id="KW-1185">Reference proteome</keyword>
<dbReference type="Pfam" id="PF13508">
    <property type="entry name" value="Acetyltransf_7"/>
    <property type="match status" value="1"/>
</dbReference>
<dbReference type="CDD" id="cd04301">
    <property type="entry name" value="NAT_SF"/>
    <property type="match status" value="1"/>
</dbReference>
<evidence type="ECO:0000313" key="3">
    <source>
        <dbReference type="Proteomes" id="UP000242875"/>
    </source>
</evidence>
<sequence length="121" mass="13294">MSKSVKSTALAVGESLWEYVVIKRPEPLGIGGYTSLIAVALDCQGKGIGAALLKAYEQRCLKASTRGGCFLLAHHTNVKAHRFYERLNYRKVGELPSFVMVDVSEVIYWKPFAQLGDVSST</sequence>
<evidence type="ECO:0000313" key="2">
    <source>
        <dbReference type="EMBL" id="OZJ06024.1"/>
    </source>
</evidence>
<dbReference type="PROSITE" id="PS51186">
    <property type="entry name" value="GNAT"/>
    <property type="match status" value="1"/>
</dbReference>
<dbReference type="OrthoDB" id="9975416at2759"/>
<reference evidence="2 3" key="1">
    <citation type="journal article" date="2017" name="Mycologia">
        <title>Bifiguratus adelaidae, gen. et sp. nov., a new member of Mucoromycotina in endophytic and soil-dwelling habitats.</title>
        <authorList>
            <person name="Torres-Cruz T.J."/>
            <person name="Billingsley Tobias T.L."/>
            <person name="Almatruk M."/>
            <person name="Hesse C."/>
            <person name="Kuske C.R."/>
            <person name="Desiro A."/>
            <person name="Benucci G.M."/>
            <person name="Bonito G."/>
            <person name="Stajich J.E."/>
            <person name="Dunlap C."/>
            <person name="Arnold A.E."/>
            <person name="Porras-Alfaro A."/>
        </authorList>
    </citation>
    <scope>NUCLEOTIDE SEQUENCE [LARGE SCALE GENOMIC DNA]</scope>
    <source>
        <strain evidence="2 3">AZ0501</strain>
    </source>
</reference>
<feature type="domain" description="N-acetyltransferase" evidence="1">
    <location>
        <begin position="1"/>
        <end position="113"/>
    </location>
</feature>
<dbReference type="EMBL" id="MVBO01000007">
    <property type="protein sequence ID" value="OZJ06024.1"/>
    <property type="molecule type" value="Genomic_DNA"/>
</dbReference>
<dbReference type="GO" id="GO:0016747">
    <property type="term" value="F:acyltransferase activity, transferring groups other than amino-acyl groups"/>
    <property type="evidence" value="ECO:0007669"/>
    <property type="project" value="InterPro"/>
</dbReference>
<accession>A0A261Y6A9</accession>
<organism evidence="2 3">
    <name type="scientific">Bifiguratus adelaidae</name>
    <dbReference type="NCBI Taxonomy" id="1938954"/>
    <lineage>
        <taxon>Eukaryota</taxon>
        <taxon>Fungi</taxon>
        <taxon>Fungi incertae sedis</taxon>
        <taxon>Mucoromycota</taxon>
        <taxon>Mucoromycotina</taxon>
        <taxon>Endogonomycetes</taxon>
        <taxon>Endogonales</taxon>
        <taxon>Endogonales incertae sedis</taxon>
        <taxon>Bifiguratus</taxon>
    </lineage>
</organism>
<evidence type="ECO:0000259" key="1">
    <source>
        <dbReference type="PROSITE" id="PS51186"/>
    </source>
</evidence>
<dbReference type="InterPro" id="IPR016181">
    <property type="entry name" value="Acyl_CoA_acyltransferase"/>
</dbReference>
<dbReference type="SUPFAM" id="SSF55729">
    <property type="entry name" value="Acyl-CoA N-acyltransferases (Nat)"/>
    <property type="match status" value="1"/>
</dbReference>